<dbReference type="PROSITE" id="PS51257">
    <property type="entry name" value="PROKAR_LIPOPROTEIN"/>
    <property type="match status" value="1"/>
</dbReference>
<evidence type="ECO:0000313" key="2">
    <source>
        <dbReference type="EMBL" id="EGI67852.1"/>
    </source>
</evidence>
<gene>
    <name evidence="2" type="ORF">G5I_03494</name>
</gene>
<organism evidence="3">
    <name type="scientific">Acromyrmex echinatior</name>
    <name type="common">Panamanian leafcutter ant</name>
    <name type="synonym">Acromyrmex octospinosus echinatior</name>
    <dbReference type="NCBI Taxonomy" id="103372"/>
    <lineage>
        <taxon>Eukaryota</taxon>
        <taxon>Metazoa</taxon>
        <taxon>Ecdysozoa</taxon>
        <taxon>Arthropoda</taxon>
        <taxon>Hexapoda</taxon>
        <taxon>Insecta</taxon>
        <taxon>Pterygota</taxon>
        <taxon>Neoptera</taxon>
        <taxon>Endopterygota</taxon>
        <taxon>Hymenoptera</taxon>
        <taxon>Apocrita</taxon>
        <taxon>Aculeata</taxon>
        <taxon>Formicoidea</taxon>
        <taxon>Formicidae</taxon>
        <taxon>Myrmicinae</taxon>
        <taxon>Acromyrmex</taxon>
    </lineage>
</organism>
<evidence type="ECO:0000256" key="1">
    <source>
        <dbReference type="SAM" id="MobiDB-lite"/>
    </source>
</evidence>
<dbReference type="Proteomes" id="UP000007755">
    <property type="component" value="Unassembled WGS sequence"/>
</dbReference>
<dbReference type="InParanoid" id="F4WD44"/>
<feature type="region of interest" description="Disordered" evidence="1">
    <location>
        <begin position="80"/>
        <end position="101"/>
    </location>
</feature>
<reference evidence="2" key="1">
    <citation type="submission" date="2011-02" db="EMBL/GenBank/DDBJ databases">
        <title>The genome of the leaf-cutting ant Acromyrmex echinatior suggests key adaptations to social evolution and fungus farming.</title>
        <authorList>
            <person name="Nygaard S."/>
            <person name="Zhang G."/>
        </authorList>
    </citation>
    <scope>NUCLEOTIDE SEQUENCE</scope>
</reference>
<sequence>MEKLHFLGHCPPVMLSSSCTVVWSVSKAAGHSSECCELDFAKLSNLSCSQSSGPRYLSLKCPPSGNDRKAASRFTNTTYWRKQPRDSPKGRRALDYLPEEGTRSSIPSNGFILENFCKFVPLESLKRIL</sequence>
<evidence type="ECO:0000313" key="3">
    <source>
        <dbReference type="Proteomes" id="UP000007755"/>
    </source>
</evidence>
<accession>F4WD44</accession>
<name>F4WD44_ACREC</name>
<dbReference type="EMBL" id="GL888084">
    <property type="protein sequence ID" value="EGI67852.1"/>
    <property type="molecule type" value="Genomic_DNA"/>
</dbReference>
<dbReference type="AlphaFoldDB" id="F4WD44"/>
<proteinExistence type="predicted"/>
<feature type="compositionally biased region" description="Basic and acidic residues" evidence="1">
    <location>
        <begin position="83"/>
        <end position="94"/>
    </location>
</feature>
<keyword evidence="3" id="KW-1185">Reference proteome</keyword>
<protein>
    <submittedName>
        <fullName evidence="2">Uncharacterized protein</fullName>
    </submittedName>
</protein>